<evidence type="ECO:0000256" key="5">
    <source>
        <dbReference type="ARBA" id="ARBA00023002"/>
    </source>
</evidence>
<keyword evidence="9" id="KW-1185">Reference proteome</keyword>
<accession>A0A9X3EG53</accession>
<keyword evidence="3" id="KW-0285">Flavoprotein</keyword>
<organism evidence="8 9">
    <name type="scientific">Parathalassolituus penaei</name>
    <dbReference type="NCBI Taxonomy" id="2997323"/>
    <lineage>
        <taxon>Bacteria</taxon>
        <taxon>Pseudomonadati</taxon>
        <taxon>Pseudomonadota</taxon>
        <taxon>Gammaproteobacteria</taxon>
        <taxon>Oceanospirillales</taxon>
        <taxon>Oceanospirillaceae</taxon>
        <taxon>Parathalassolituus</taxon>
    </lineage>
</organism>
<proteinExistence type="inferred from homology"/>
<dbReference type="AlphaFoldDB" id="A0A9X3EG53"/>
<keyword evidence="5" id="KW-0560">Oxidoreductase</keyword>
<comment type="similarity">
    <text evidence="2">Belongs to the FAD-dependent glycerol-3-phosphate dehydrogenase family.</text>
</comment>
<keyword evidence="4" id="KW-0274">FAD</keyword>
<evidence type="ECO:0000256" key="4">
    <source>
        <dbReference type="ARBA" id="ARBA00022827"/>
    </source>
</evidence>
<dbReference type="InterPro" id="IPR000447">
    <property type="entry name" value="G3P_DH_FAD-dep"/>
</dbReference>
<dbReference type="Gene3D" id="3.50.50.60">
    <property type="entry name" value="FAD/NAD(P)-binding domain"/>
    <property type="match status" value="1"/>
</dbReference>
<dbReference type="Pfam" id="PF16901">
    <property type="entry name" value="DAO_C"/>
    <property type="match status" value="1"/>
</dbReference>
<dbReference type="PANTHER" id="PTHR11985:SF15">
    <property type="entry name" value="GLYCEROL-3-PHOSPHATE DEHYDROGENASE, MITOCHONDRIAL"/>
    <property type="match status" value="1"/>
</dbReference>
<comment type="caution">
    <text evidence="8">The sequence shown here is derived from an EMBL/GenBank/DDBJ whole genome shotgun (WGS) entry which is preliminary data.</text>
</comment>
<evidence type="ECO:0000313" key="9">
    <source>
        <dbReference type="Proteomes" id="UP001150830"/>
    </source>
</evidence>
<name>A0A9X3EG53_9GAMM</name>
<dbReference type="RefSeq" id="WP_283175107.1">
    <property type="nucleotide sequence ID" value="NZ_JAPNOA010000058.1"/>
</dbReference>
<gene>
    <name evidence="8" type="ORF">OUO13_17110</name>
</gene>
<reference evidence="8" key="1">
    <citation type="submission" date="2022-11" db="EMBL/GenBank/DDBJ databases">
        <title>Parathalassolutuus dongxingensis gen. nov., sp. nov., a novel member of family Oceanospirillaceae isolated from a coastal shrimp pond in Guangxi, China.</title>
        <authorList>
            <person name="Chen H."/>
        </authorList>
    </citation>
    <scope>NUCLEOTIDE SEQUENCE</scope>
    <source>
        <strain evidence="8">G-43</strain>
    </source>
</reference>
<dbReference type="GO" id="GO:0046168">
    <property type="term" value="P:glycerol-3-phosphate catabolic process"/>
    <property type="evidence" value="ECO:0007669"/>
    <property type="project" value="TreeGrafter"/>
</dbReference>
<dbReference type="Gene3D" id="3.30.9.10">
    <property type="entry name" value="D-Amino Acid Oxidase, subunit A, domain 2"/>
    <property type="match status" value="1"/>
</dbReference>
<dbReference type="Proteomes" id="UP001150830">
    <property type="component" value="Unassembled WGS sequence"/>
</dbReference>
<dbReference type="Gene3D" id="1.10.8.870">
    <property type="entry name" value="Alpha-glycerophosphate oxidase, cap domain"/>
    <property type="match status" value="1"/>
</dbReference>
<evidence type="ECO:0000256" key="2">
    <source>
        <dbReference type="ARBA" id="ARBA00007330"/>
    </source>
</evidence>
<comment type="cofactor">
    <cofactor evidence="1">
        <name>FAD</name>
        <dbReference type="ChEBI" id="CHEBI:57692"/>
    </cofactor>
</comment>
<dbReference type="GO" id="GO:0004368">
    <property type="term" value="F:glycerol-3-phosphate dehydrogenase (quinone) activity"/>
    <property type="evidence" value="ECO:0007669"/>
    <property type="project" value="InterPro"/>
</dbReference>
<evidence type="ECO:0000313" key="8">
    <source>
        <dbReference type="EMBL" id="MCY0966899.1"/>
    </source>
</evidence>
<dbReference type="InterPro" id="IPR006076">
    <property type="entry name" value="FAD-dep_OxRdtase"/>
</dbReference>
<dbReference type="Pfam" id="PF01266">
    <property type="entry name" value="DAO"/>
    <property type="match status" value="1"/>
</dbReference>
<evidence type="ECO:0000256" key="3">
    <source>
        <dbReference type="ARBA" id="ARBA00022630"/>
    </source>
</evidence>
<evidence type="ECO:0000259" key="7">
    <source>
        <dbReference type="Pfam" id="PF16901"/>
    </source>
</evidence>
<dbReference type="InterPro" id="IPR031656">
    <property type="entry name" value="DAO_C"/>
</dbReference>
<dbReference type="EMBL" id="JAPNOA010000058">
    <property type="protein sequence ID" value="MCY0966899.1"/>
    <property type="molecule type" value="Genomic_DNA"/>
</dbReference>
<protein>
    <submittedName>
        <fullName evidence="8">FAD-dependent oxidoreductase</fullName>
    </submittedName>
</protein>
<dbReference type="PANTHER" id="PTHR11985">
    <property type="entry name" value="GLYCEROL-3-PHOSPHATE DEHYDROGENASE"/>
    <property type="match status" value="1"/>
</dbReference>
<evidence type="ECO:0000259" key="6">
    <source>
        <dbReference type="Pfam" id="PF01266"/>
    </source>
</evidence>
<feature type="domain" description="Alpha-glycerophosphate oxidase C-terminal" evidence="7">
    <location>
        <begin position="445"/>
        <end position="511"/>
    </location>
</feature>
<dbReference type="SUPFAM" id="SSF51905">
    <property type="entry name" value="FAD/NAD(P)-binding domain"/>
    <property type="match status" value="1"/>
</dbReference>
<evidence type="ECO:0000256" key="1">
    <source>
        <dbReference type="ARBA" id="ARBA00001974"/>
    </source>
</evidence>
<feature type="domain" description="FAD dependent oxidoreductase" evidence="6">
    <location>
        <begin position="16"/>
        <end position="349"/>
    </location>
</feature>
<dbReference type="InterPro" id="IPR038299">
    <property type="entry name" value="DAO_C_sf"/>
</dbReference>
<sequence>MSRTERLQQLADNTWDVVVIGAGINGAVAAAALAARGVRVALLDRGDFGGETSSNSSCLVWGGIKYLESGDWRLVADLCQSRNRLLQCFPSSVREIRFLATLPKGFRKPAWMFYSGAWLYWLMGFGKTRRPEWLSASQRAEREPLFASSGAEPQQAVEYSDAWLVDNDSRFTFGFVRSAVQSGALAINYVEAQGSEPDTSLTAPVTGWVTHVCDQRSGATALVRSRFIINAAGPWLDDFNRRSGLHSGFVHRFSRGIHLLVPRISSVERVLAFFASDGRLFFAIPMGKRTCIGTTDVEVDSPTAVVSADERQFVLDNINRLLALTRPLVAADVISERCGVRPLVVPADSDISSTNASMTDWQHLSRRHQLVNGDGWLGIYGGKLTDCLNVGEEVCAALKQQGLALGDERAGWLGEAGPEQRDDFMAAAWATGLNEHTRPDALEPLSERLWRRYGPAAADILHWGVQDPDLWLPVLRNDDLLRAEVMLAARDEMIETLEDFLRRRTMIALTIPCEQLCNDPGLAEIARLLFGAQASERLEEFFQTRQHRIQQPAGTTPAS</sequence>
<dbReference type="InterPro" id="IPR036188">
    <property type="entry name" value="FAD/NAD-bd_sf"/>
</dbReference>